<dbReference type="Proteomes" id="UP000182057">
    <property type="component" value="Unassembled WGS sequence"/>
</dbReference>
<protein>
    <submittedName>
        <fullName evidence="3">DUF58 domain-containing protein</fullName>
    </submittedName>
</protein>
<sequence>MYLSKRFYIFCVAAVVLFLAGYVFPVLFMAGKMLLVAQALLSAADIALLWRQKDGVYAERSCAARFSNGDPNPVRIAVENRYPFAVHIEVIDELPDVFQRRDILFPLHLLSGARKEIVYQLRPVKRGEYGFGHIRLFVSTAIGFVVRRITAGQPARVKVYPSYLMLHRYELMAIHNNLTELGIKRIRRIGHHTEFEHIKEYVKGDDYRTINWKASARRHQVMVNTYQDERSQHIYNIIDKGRVMQSAFRGMTLLDYSINAALVLSFVAIRKEDKAGLITFAERFETFVPAGKQSSQMQLLLEDLYRQQTTFGESDYSSLYVHLNKHVSKRSLLIIYTNFDRIIGMERQLSYMQQLARQHVVLVIFFEDVELRDFAARPPQSSEDCFHQVIADRFIYEKQYVTTTLRRHGIYSLLTTPEDLSVDVINKYLEMKAKRLL</sequence>
<proteinExistence type="predicted"/>
<keyword evidence="1" id="KW-0812">Transmembrane</keyword>
<dbReference type="PANTHER" id="PTHR33608">
    <property type="entry name" value="BLL2464 PROTEIN"/>
    <property type="match status" value="1"/>
</dbReference>
<evidence type="ECO:0000313" key="6">
    <source>
        <dbReference type="Proteomes" id="UP000219259"/>
    </source>
</evidence>
<dbReference type="EMBL" id="NSLJ01000044">
    <property type="protein sequence ID" value="PDP42634.1"/>
    <property type="molecule type" value="Genomic_DNA"/>
</dbReference>
<evidence type="ECO:0000256" key="1">
    <source>
        <dbReference type="SAM" id="Phobius"/>
    </source>
</evidence>
<dbReference type="GeneID" id="34758406"/>
<dbReference type="OrthoDB" id="845740at2"/>
<evidence type="ECO:0000313" key="3">
    <source>
        <dbReference type="EMBL" id="PDP42634.1"/>
    </source>
</evidence>
<dbReference type="InterPro" id="IPR002881">
    <property type="entry name" value="DUF58"/>
</dbReference>
<feature type="transmembrane region" description="Helical" evidence="1">
    <location>
        <begin position="7"/>
        <end position="27"/>
    </location>
</feature>
<dbReference type="PANTHER" id="PTHR33608:SF3">
    <property type="entry name" value="SLR2013 PROTEIN"/>
    <property type="match status" value="1"/>
</dbReference>
<keyword evidence="1" id="KW-1133">Transmembrane helix</keyword>
<evidence type="ECO:0000313" key="5">
    <source>
        <dbReference type="Proteomes" id="UP000182057"/>
    </source>
</evidence>
<name>A0A1D3UH20_TANFO</name>
<dbReference type="RefSeq" id="WP_014224576.1">
    <property type="nucleotide sequence ID" value="NZ_CAJPTF010000013.1"/>
</dbReference>
<dbReference type="EMBL" id="FMMM01000026">
    <property type="protein sequence ID" value="SCQ19440.1"/>
    <property type="molecule type" value="Genomic_DNA"/>
</dbReference>
<organism evidence="4 5">
    <name type="scientific">Tannerella forsythia</name>
    <name type="common">Bacteroides forsythus</name>
    <dbReference type="NCBI Taxonomy" id="28112"/>
    <lineage>
        <taxon>Bacteria</taxon>
        <taxon>Pseudomonadati</taxon>
        <taxon>Bacteroidota</taxon>
        <taxon>Bacteroidia</taxon>
        <taxon>Bacteroidales</taxon>
        <taxon>Tannerellaceae</taxon>
        <taxon>Tannerella</taxon>
    </lineage>
</organism>
<evidence type="ECO:0000313" key="4">
    <source>
        <dbReference type="EMBL" id="SCQ19440.1"/>
    </source>
</evidence>
<dbReference type="AlphaFoldDB" id="A0A1D3UH20"/>
<dbReference type="Proteomes" id="UP000219259">
    <property type="component" value="Unassembled WGS sequence"/>
</dbReference>
<dbReference type="Pfam" id="PF01882">
    <property type="entry name" value="DUF58"/>
    <property type="match status" value="1"/>
</dbReference>
<gene>
    <name evidence="3" type="ORF">CLI86_12310</name>
    <name evidence="4" type="ORF">TFUB20_00703</name>
</gene>
<dbReference type="SUPFAM" id="SSF53300">
    <property type="entry name" value="vWA-like"/>
    <property type="match status" value="1"/>
</dbReference>
<accession>A0A1D3UH20</accession>
<feature type="domain" description="DUF58" evidence="2">
    <location>
        <begin position="199"/>
        <end position="362"/>
    </location>
</feature>
<dbReference type="OMA" id="GRVMKMP"/>
<dbReference type="InterPro" id="IPR036465">
    <property type="entry name" value="vWFA_dom_sf"/>
</dbReference>
<reference evidence="4 5" key="1">
    <citation type="submission" date="2016-09" db="EMBL/GenBank/DDBJ databases">
        <authorList>
            <person name="Capua I."/>
            <person name="De Benedictis P."/>
            <person name="Joannis T."/>
            <person name="Lombin L.H."/>
            <person name="Cattoli G."/>
        </authorList>
    </citation>
    <scope>NUCLEOTIDE SEQUENCE [LARGE SCALE GENOMIC DNA]</scope>
    <source>
        <strain evidence="4 5">UB20</strain>
    </source>
</reference>
<evidence type="ECO:0000259" key="2">
    <source>
        <dbReference type="Pfam" id="PF01882"/>
    </source>
</evidence>
<reference evidence="3 6" key="2">
    <citation type="submission" date="2017-09" db="EMBL/GenBank/DDBJ databases">
        <title>Phase variable restriction modification systems are present in the genome sequences of periodontal pathogens Prevotella intermedia, Tannerella forsythia and Porphyromonas gingivalis.</title>
        <authorList>
            <person name="Haigh R.D."/>
            <person name="Crawford L."/>
            <person name="Ralph J."/>
            <person name="Wanford J."/>
            <person name="Vartoukian S.R."/>
            <person name="Hijazib K."/>
            <person name="Wade W."/>
            <person name="Oggioni M.R."/>
        </authorList>
    </citation>
    <scope>NUCLEOTIDE SEQUENCE [LARGE SCALE GENOMIC DNA]</scope>
    <source>
        <strain evidence="3 6">WW11663</strain>
    </source>
</reference>
<keyword evidence="1" id="KW-0472">Membrane</keyword>